<comment type="similarity">
    <text evidence="5">Belongs to the RBR family. Ariadne subfamily.</text>
</comment>
<proteinExistence type="inferred from homology"/>
<dbReference type="GO" id="GO:0000151">
    <property type="term" value="C:ubiquitin ligase complex"/>
    <property type="evidence" value="ECO:0000318"/>
    <property type="project" value="GO_Central"/>
</dbReference>
<dbReference type="InterPro" id="IPR031127">
    <property type="entry name" value="E3_UB_ligase_RBR"/>
</dbReference>
<evidence type="ECO:0000256" key="7">
    <source>
        <dbReference type="ARBA" id="ARBA00022679"/>
    </source>
</evidence>
<evidence type="ECO:0000256" key="1">
    <source>
        <dbReference type="ARBA" id="ARBA00001798"/>
    </source>
</evidence>
<dbReference type="AlphaFoldDB" id="A0A022RZH5"/>
<dbReference type="UniPathway" id="UPA00143"/>
<keyword evidence="9" id="KW-0677">Repeat</keyword>
<evidence type="ECO:0000256" key="13">
    <source>
        <dbReference type="PROSITE-ProRule" id="PRU00175"/>
    </source>
</evidence>
<dbReference type="Pfam" id="PF19422">
    <property type="entry name" value="Ariadne"/>
    <property type="match status" value="1"/>
</dbReference>
<dbReference type="Gene3D" id="3.30.40.10">
    <property type="entry name" value="Zinc/RING finger domain, C3HC4 (zinc finger)"/>
    <property type="match status" value="1"/>
</dbReference>
<dbReference type="InterPro" id="IPR001841">
    <property type="entry name" value="Znf_RING"/>
</dbReference>
<dbReference type="SMART" id="SM00647">
    <property type="entry name" value="IBR"/>
    <property type="match status" value="2"/>
</dbReference>
<dbReference type="FunFam" id="1.20.120.1750:FF:000013">
    <property type="entry name" value="RBR-type E3 ubiquitin transferase"/>
    <property type="match status" value="1"/>
</dbReference>
<dbReference type="STRING" id="4155.A0A022RZH5"/>
<evidence type="ECO:0000256" key="6">
    <source>
        <dbReference type="ARBA" id="ARBA00012251"/>
    </source>
</evidence>
<comment type="cofactor">
    <cofactor evidence="2">
        <name>Zn(2+)</name>
        <dbReference type="ChEBI" id="CHEBI:29105"/>
    </cofactor>
</comment>
<comment type="function">
    <text evidence="3">Might act as an E3 ubiquitin-protein ligase, or as part of E3 complex, which accepts ubiquitin from specific E2 ubiquitin-conjugating enzymes and then transfers it to substrates.</text>
</comment>
<dbReference type="Proteomes" id="UP000030748">
    <property type="component" value="Unassembled WGS sequence"/>
</dbReference>
<evidence type="ECO:0000259" key="15">
    <source>
        <dbReference type="PROSITE" id="PS51873"/>
    </source>
</evidence>
<dbReference type="InterPro" id="IPR045840">
    <property type="entry name" value="Ariadne"/>
</dbReference>
<gene>
    <name evidence="16" type="ORF">MIMGU_mgv1a004367mg</name>
</gene>
<dbReference type="CDD" id="cd22586">
    <property type="entry name" value="Rcat_RBR_ARI1-like"/>
    <property type="match status" value="1"/>
</dbReference>
<keyword evidence="12" id="KW-0862">Zinc</keyword>
<reference evidence="16 17" key="1">
    <citation type="journal article" date="2013" name="Proc. Natl. Acad. Sci. U.S.A.">
        <title>Fine-scale variation in meiotic recombination in Mimulus inferred from population shotgun sequencing.</title>
        <authorList>
            <person name="Hellsten U."/>
            <person name="Wright K.M."/>
            <person name="Jenkins J."/>
            <person name="Shu S."/>
            <person name="Yuan Y."/>
            <person name="Wessler S.R."/>
            <person name="Schmutz J."/>
            <person name="Willis J.H."/>
            <person name="Rokhsar D.S."/>
        </authorList>
    </citation>
    <scope>NUCLEOTIDE SEQUENCE [LARGE SCALE GENOMIC DNA]</scope>
    <source>
        <strain evidence="17">cv. DUN x IM62</strain>
    </source>
</reference>
<dbReference type="eggNOG" id="KOG1815">
    <property type="taxonomic scope" value="Eukaryota"/>
</dbReference>
<dbReference type="InterPro" id="IPR002867">
    <property type="entry name" value="IBR_dom"/>
</dbReference>
<dbReference type="GO" id="GO:0005737">
    <property type="term" value="C:cytoplasm"/>
    <property type="evidence" value="ECO:0000318"/>
    <property type="project" value="GO_Central"/>
</dbReference>
<dbReference type="PROSITE" id="PS51873">
    <property type="entry name" value="TRIAD"/>
    <property type="match status" value="1"/>
</dbReference>
<name>A0A022RZH5_ERYGU</name>
<protein>
    <recommendedName>
        <fullName evidence="6">RBR-type E3 ubiquitin transferase</fullName>
        <ecNumber evidence="6">2.3.2.31</ecNumber>
    </recommendedName>
</protein>
<dbReference type="CDD" id="cd20346">
    <property type="entry name" value="BRcat_RBR_ANKIB1"/>
    <property type="match status" value="1"/>
</dbReference>
<dbReference type="Pfam" id="PF21235">
    <property type="entry name" value="UBA_ARI1"/>
    <property type="match status" value="1"/>
</dbReference>
<dbReference type="EC" id="2.3.2.31" evidence="6"/>
<evidence type="ECO:0000256" key="4">
    <source>
        <dbReference type="ARBA" id="ARBA00004906"/>
    </source>
</evidence>
<evidence type="ECO:0000313" key="17">
    <source>
        <dbReference type="Proteomes" id="UP000030748"/>
    </source>
</evidence>
<dbReference type="Pfam" id="PF01485">
    <property type="entry name" value="IBR"/>
    <property type="match status" value="2"/>
</dbReference>
<dbReference type="CDD" id="cd16773">
    <property type="entry name" value="RING-HC_RBR_TRIAD1"/>
    <property type="match status" value="1"/>
</dbReference>
<dbReference type="FunFam" id="3.30.40.10:FF:000019">
    <property type="entry name" value="RBR-type E3 ubiquitin transferase"/>
    <property type="match status" value="1"/>
</dbReference>
<dbReference type="Gene3D" id="1.20.120.1750">
    <property type="match status" value="1"/>
</dbReference>
<keyword evidence="10 13" id="KW-0863">Zinc-finger</keyword>
<evidence type="ECO:0000256" key="11">
    <source>
        <dbReference type="ARBA" id="ARBA00022786"/>
    </source>
</evidence>
<keyword evidence="11" id="KW-0833">Ubl conjugation pathway</keyword>
<dbReference type="GO" id="GO:0008270">
    <property type="term" value="F:zinc ion binding"/>
    <property type="evidence" value="ECO:0007669"/>
    <property type="project" value="UniProtKB-KW"/>
</dbReference>
<evidence type="ECO:0000256" key="10">
    <source>
        <dbReference type="ARBA" id="ARBA00022771"/>
    </source>
</evidence>
<dbReference type="GO" id="GO:0006511">
    <property type="term" value="P:ubiquitin-dependent protein catabolic process"/>
    <property type="evidence" value="ECO:0000318"/>
    <property type="project" value="GO_Central"/>
</dbReference>
<evidence type="ECO:0000313" key="16">
    <source>
        <dbReference type="EMBL" id="EYU45093.1"/>
    </source>
</evidence>
<dbReference type="GO" id="GO:0031624">
    <property type="term" value="F:ubiquitin conjugating enzyme binding"/>
    <property type="evidence" value="ECO:0000318"/>
    <property type="project" value="GO_Central"/>
</dbReference>
<dbReference type="PROSITE" id="PS50089">
    <property type="entry name" value="ZF_RING_2"/>
    <property type="match status" value="1"/>
</dbReference>
<dbReference type="GO" id="GO:0061630">
    <property type="term" value="F:ubiquitin protein ligase activity"/>
    <property type="evidence" value="ECO:0000318"/>
    <property type="project" value="GO_Central"/>
</dbReference>
<accession>A0A022RZH5</accession>
<evidence type="ECO:0000256" key="12">
    <source>
        <dbReference type="ARBA" id="ARBA00022833"/>
    </source>
</evidence>
<dbReference type="SUPFAM" id="SSF57850">
    <property type="entry name" value="RING/U-box"/>
    <property type="match status" value="3"/>
</dbReference>
<evidence type="ECO:0000256" key="8">
    <source>
        <dbReference type="ARBA" id="ARBA00022723"/>
    </source>
</evidence>
<sequence>MEDDYDYGFCSDDEEFDDRVDEDEGAQSFAEVDGDCQFSLSNGGCCKVIRKESLLAAQKGDVQRVMNFLSVKEHHARTLLIHYRWDVDKVCTVFVEKGKEQLYAEAGVLAIEGGNISSSHCSTERTCLICFDEFHADKMTTMDCGHCFCDECWTEHFIVKTNEGQSRRITCMADKCYTICDEGSIRNLLSARDPQLAQKFDRVLLESYIEDNKSVQWCPSVPHCGNAIRADKDEICEVECACGLQFCFGCSSEAHSPCSCKMWESWTRKCSDESETVNWMQVNTKFCPKCHKPVEKNGGCNLVYCVCKQAFCWLCGGATGTKHTWTSIEGHECGRYSEKQVKETESARNSLWRYTHYYQRYKAHMDSLKAEKNGREELQKKISALESRKLESKYYFWVSEASSRLTRSRQILCNSYPFAYYMFGDELFQMTSDERTINQNLFENQQQQLETNVERLSMALEDPFDEYDDEDVLEARLKAVNLGSTVDVLCKKLYECIENELLEGVGADKQAIHKIAPYNSNGVEKASEIGI</sequence>
<dbReference type="InterPro" id="IPR044066">
    <property type="entry name" value="TRIAD_supradom"/>
</dbReference>
<evidence type="ECO:0000256" key="2">
    <source>
        <dbReference type="ARBA" id="ARBA00001947"/>
    </source>
</evidence>
<evidence type="ECO:0000259" key="14">
    <source>
        <dbReference type="PROSITE" id="PS50089"/>
    </source>
</evidence>
<dbReference type="EMBL" id="KI630200">
    <property type="protein sequence ID" value="EYU45093.1"/>
    <property type="molecule type" value="Genomic_DNA"/>
</dbReference>
<dbReference type="GO" id="GO:0016567">
    <property type="term" value="P:protein ubiquitination"/>
    <property type="evidence" value="ECO:0007669"/>
    <property type="project" value="UniProtKB-UniPathway"/>
</dbReference>
<organism evidence="16 17">
    <name type="scientific">Erythranthe guttata</name>
    <name type="common">Yellow monkey flower</name>
    <name type="synonym">Mimulus guttatus</name>
    <dbReference type="NCBI Taxonomy" id="4155"/>
    <lineage>
        <taxon>Eukaryota</taxon>
        <taxon>Viridiplantae</taxon>
        <taxon>Streptophyta</taxon>
        <taxon>Embryophyta</taxon>
        <taxon>Tracheophyta</taxon>
        <taxon>Spermatophyta</taxon>
        <taxon>Magnoliopsida</taxon>
        <taxon>eudicotyledons</taxon>
        <taxon>Gunneridae</taxon>
        <taxon>Pentapetalae</taxon>
        <taxon>asterids</taxon>
        <taxon>lamiids</taxon>
        <taxon>Lamiales</taxon>
        <taxon>Phrymaceae</taxon>
        <taxon>Erythranthe</taxon>
    </lineage>
</organism>
<comment type="pathway">
    <text evidence="4">Protein modification; protein ubiquitination.</text>
</comment>
<keyword evidence="7" id="KW-0808">Transferase</keyword>
<evidence type="ECO:0000256" key="3">
    <source>
        <dbReference type="ARBA" id="ARBA00003976"/>
    </source>
</evidence>
<dbReference type="InterPro" id="IPR048962">
    <property type="entry name" value="ARIH1-like_UBL"/>
</dbReference>
<evidence type="ECO:0000256" key="5">
    <source>
        <dbReference type="ARBA" id="ARBA00005884"/>
    </source>
</evidence>
<keyword evidence="8" id="KW-0479">Metal-binding</keyword>
<comment type="catalytic activity">
    <reaction evidence="1">
        <text>[E2 ubiquitin-conjugating enzyme]-S-ubiquitinyl-L-cysteine + [acceptor protein]-L-lysine = [E2 ubiquitin-conjugating enzyme]-L-cysteine + [acceptor protein]-N(6)-ubiquitinyl-L-lysine.</text>
        <dbReference type="EC" id="2.3.2.31"/>
    </reaction>
</comment>
<evidence type="ECO:0000256" key="9">
    <source>
        <dbReference type="ARBA" id="ARBA00022737"/>
    </source>
</evidence>
<feature type="domain" description="RING-type" evidence="15">
    <location>
        <begin position="123"/>
        <end position="337"/>
    </location>
</feature>
<keyword evidence="17" id="KW-1185">Reference proteome</keyword>
<dbReference type="PANTHER" id="PTHR11685">
    <property type="entry name" value="RBR FAMILY RING FINGER AND IBR DOMAIN-CONTAINING"/>
    <property type="match status" value="1"/>
</dbReference>
<dbReference type="InterPro" id="IPR013083">
    <property type="entry name" value="Znf_RING/FYVE/PHD"/>
</dbReference>
<feature type="domain" description="RING-type" evidence="14">
    <location>
        <begin position="127"/>
        <end position="175"/>
    </location>
</feature>